<evidence type="ECO:0000313" key="6">
    <source>
        <dbReference type="Proteomes" id="UP000093080"/>
    </source>
</evidence>
<dbReference type="RefSeq" id="WP_244155324.1">
    <property type="nucleotide sequence ID" value="NZ_MAGO01000006.1"/>
</dbReference>
<dbReference type="PANTHER" id="PTHR30302:SF1">
    <property type="entry name" value="HYDROGENASE 2 MATURATION PROTEASE"/>
    <property type="match status" value="1"/>
</dbReference>
<keyword evidence="6" id="KW-1185">Reference proteome</keyword>
<evidence type="ECO:0000256" key="4">
    <source>
        <dbReference type="ARBA" id="ARBA00022801"/>
    </source>
</evidence>
<comment type="caution">
    <text evidence="5">The sequence shown here is derived from an EMBL/GenBank/DDBJ whole genome shotgun (WGS) entry which is preliminary data.</text>
</comment>
<dbReference type="PATRIC" id="fig|1156395.6.peg.1332"/>
<keyword evidence="4" id="KW-0378">Hydrolase</keyword>
<evidence type="ECO:0000256" key="1">
    <source>
        <dbReference type="ARBA" id="ARBA00006814"/>
    </source>
</evidence>
<dbReference type="SUPFAM" id="SSF53163">
    <property type="entry name" value="HybD-like"/>
    <property type="match status" value="1"/>
</dbReference>
<dbReference type="EMBL" id="MAGO01000006">
    <property type="protein sequence ID" value="OCC15198.1"/>
    <property type="molecule type" value="Genomic_DNA"/>
</dbReference>
<sequence>MKWLNREHKRIAVFGCGNPLFGDDGFGSAVIEKLNQIKNLPPDVVLEDVGTGIREVLFDYILDPSLRPRKIVIVDAASQQGRRAGEVFLISPSEIPHEKVHDFSLHQFPTVNMLSELAEGTGTEVIIVAVQPESIPESVCPGLSQSVAEAVPLACNIIKKIIFDESEVR</sequence>
<dbReference type="NCBIfam" id="TIGR00072">
    <property type="entry name" value="hydrog_prot"/>
    <property type="match status" value="1"/>
</dbReference>
<name>A0A1B9F5H3_9BACT</name>
<accession>A0A1B9F5H3</accession>
<evidence type="ECO:0000256" key="2">
    <source>
        <dbReference type="ARBA" id="ARBA00022670"/>
    </source>
</evidence>
<dbReference type="InterPro" id="IPR000671">
    <property type="entry name" value="Peptidase_A31"/>
</dbReference>
<protein>
    <submittedName>
        <fullName evidence="5">Hydrogenase maturation protease</fullName>
    </submittedName>
</protein>
<comment type="similarity">
    <text evidence="1">Belongs to the peptidase A31 family.</text>
</comment>
<dbReference type="AlphaFoldDB" id="A0A1B9F5H3"/>
<dbReference type="Proteomes" id="UP000093080">
    <property type="component" value="Unassembled WGS sequence"/>
</dbReference>
<dbReference type="PANTHER" id="PTHR30302">
    <property type="entry name" value="HYDROGENASE 1 MATURATION PROTEASE"/>
    <property type="match status" value="1"/>
</dbReference>
<keyword evidence="3" id="KW-0064">Aspartyl protease</keyword>
<gene>
    <name evidence="5" type="ORF">DBT_1318</name>
</gene>
<dbReference type="InterPro" id="IPR023430">
    <property type="entry name" value="Pept_HybD-like_dom_sf"/>
</dbReference>
<dbReference type="GO" id="GO:0004190">
    <property type="term" value="F:aspartic-type endopeptidase activity"/>
    <property type="evidence" value="ECO:0007669"/>
    <property type="project" value="UniProtKB-KW"/>
</dbReference>
<dbReference type="GO" id="GO:0008047">
    <property type="term" value="F:enzyme activator activity"/>
    <property type="evidence" value="ECO:0007669"/>
    <property type="project" value="InterPro"/>
</dbReference>
<keyword evidence="2 5" id="KW-0645">Protease</keyword>
<dbReference type="Gene3D" id="3.40.50.1450">
    <property type="entry name" value="HybD-like"/>
    <property type="match status" value="1"/>
</dbReference>
<dbReference type="GO" id="GO:0016485">
    <property type="term" value="P:protein processing"/>
    <property type="evidence" value="ECO:0007669"/>
    <property type="project" value="TreeGrafter"/>
</dbReference>
<proteinExistence type="inferred from homology"/>
<organism evidence="5 6">
    <name type="scientific">Dissulfuribacter thermophilus</name>
    <dbReference type="NCBI Taxonomy" id="1156395"/>
    <lineage>
        <taxon>Bacteria</taxon>
        <taxon>Pseudomonadati</taxon>
        <taxon>Thermodesulfobacteriota</taxon>
        <taxon>Dissulfuribacteria</taxon>
        <taxon>Dissulfuribacterales</taxon>
        <taxon>Dissulfuribacteraceae</taxon>
        <taxon>Dissulfuribacter</taxon>
    </lineage>
</organism>
<evidence type="ECO:0000256" key="3">
    <source>
        <dbReference type="ARBA" id="ARBA00022750"/>
    </source>
</evidence>
<reference evidence="5 6" key="1">
    <citation type="submission" date="2016-06" db="EMBL/GenBank/DDBJ databases">
        <title>Respiratory ammonification of nitrate coupled to the oxidation of elemental sulfur in deep-sea autotrophic thermophilic bacteria.</title>
        <authorList>
            <person name="Slobodkina G.B."/>
            <person name="Mardanov A.V."/>
            <person name="Ravin N.V."/>
            <person name="Frolova A.A."/>
            <person name="Viryasiv M.B."/>
            <person name="Chernyh N.A."/>
            <person name="Bonch-Osmolovskaya E.A."/>
            <person name="Slobodkin A.I."/>
        </authorList>
    </citation>
    <scope>NUCLEOTIDE SEQUENCE [LARGE SCALE GENOMIC DNA]</scope>
    <source>
        <strain evidence="5 6">S69</strain>
    </source>
</reference>
<evidence type="ECO:0000313" key="5">
    <source>
        <dbReference type="EMBL" id="OCC15198.1"/>
    </source>
</evidence>
<dbReference type="STRING" id="1156395.DBT_1318"/>
<dbReference type="Pfam" id="PF01750">
    <property type="entry name" value="HycI"/>
    <property type="match status" value="1"/>
</dbReference>
<dbReference type="PRINTS" id="PR00446">
    <property type="entry name" value="HYDRGNUPTAKE"/>
</dbReference>